<feature type="compositionally biased region" description="Basic and acidic residues" evidence="1">
    <location>
        <begin position="67"/>
        <end position="77"/>
    </location>
</feature>
<dbReference type="Pfam" id="PF05800">
    <property type="entry name" value="GvpO"/>
    <property type="match status" value="1"/>
</dbReference>
<keyword evidence="3" id="KW-1185">Reference proteome</keyword>
<reference evidence="2 3" key="1">
    <citation type="journal article" date="2019" name="Int. J. Syst. Evol. Microbiol.">
        <title>The Global Catalogue of Microorganisms (GCM) 10K type strain sequencing project: providing services to taxonomists for standard genome sequencing and annotation.</title>
        <authorList>
            <consortium name="The Broad Institute Genomics Platform"/>
            <consortium name="The Broad Institute Genome Sequencing Center for Infectious Disease"/>
            <person name="Wu L."/>
            <person name="Ma J."/>
        </authorList>
    </citation>
    <scope>NUCLEOTIDE SEQUENCE [LARGE SCALE GENOMIC DNA]</scope>
    <source>
        <strain evidence="2 3">JCM 15628</strain>
    </source>
</reference>
<protein>
    <recommendedName>
        <fullName evidence="4">Gas vesicle protein GvpO</fullName>
    </recommendedName>
</protein>
<feature type="region of interest" description="Disordered" evidence="1">
    <location>
        <begin position="1"/>
        <end position="83"/>
    </location>
</feature>
<dbReference type="InterPro" id="IPR008634">
    <property type="entry name" value="Gas-vesicle_GvpO"/>
</dbReference>
<evidence type="ECO:0000313" key="3">
    <source>
        <dbReference type="Proteomes" id="UP001500013"/>
    </source>
</evidence>
<evidence type="ECO:0008006" key="4">
    <source>
        <dbReference type="Google" id="ProtNLM"/>
    </source>
</evidence>
<dbReference type="Proteomes" id="UP001500013">
    <property type="component" value="Unassembled WGS sequence"/>
</dbReference>
<evidence type="ECO:0000256" key="1">
    <source>
        <dbReference type="SAM" id="MobiDB-lite"/>
    </source>
</evidence>
<gene>
    <name evidence="2" type="ORF">GCM10009817_25310</name>
</gene>
<organism evidence="2 3">
    <name type="scientific">Terrabacter lapilli</name>
    <dbReference type="NCBI Taxonomy" id="436231"/>
    <lineage>
        <taxon>Bacteria</taxon>
        <taxon>Bacillati</taxon>
        <taxon>Actinomycetota</taxon>
        <taxon>Actinomycetes</taxon>
        <taxon>Micrococcales</taxon>
        <taxon>Intrasporangiaceae</taxon>
        <taxon>Terrabacter</taxon>
    </lineage>
</organism>
<evidence type="ECO:0000313" key="2">
    <source>
        <dbReference type="EMBL" id="GAA1982906.1"/>
    </source>
</evidence>
<sequence length="165" mass="18626">MADSDSTAEDGRPPESRSPERRPRDPDRDRDRDRDRDHDGDGAPRAARRPVRRRPRQPDGDAPATKPHPDNREDGAHRRMNGPRAAGLAAMVLAELTGKEFEGIVGIRKAGDDWCVEVEVLEMRRIPSTTDVLAVYEVTVDAYGDLVGYERRARYVRGDAREERE</sequence>
<proteinExistence type="predicted"/>
<comment type="caution">
    <text evidence="2">The sequence shown here is derived from an EMBL/GenBank/DDBJ whole genome shotgun (WGS) entry which is preliminary data.</text>
</comment>
<feature type="compositionally biased region" description="Basic residues" evidence="1">
    <location>
        <begin position="46"/>
        <end position="55"/>
    </location>
</feature>
<name>A0ABN2S9Q8_9MICO</name>
<accession>A0ABN2S9Q8</accession>
<feature type="compositionally biased region" description="Basic and acidic residues" evidence="1">
    <location>
        <begin position="9"/>
        <end position="42"/>
    </location>
</feature>
<dbReference type="EMBL" id="BAAAPU010000007">
    <property type="protein sequence ID" value="GAA1982906.1"/>
    <property type="molecule type" value="Genomic_DNA"/>
</dbReference>